<keyword evidence="2" id="KW-0059">Arsenical resistance</keyword>
<proteinExistence type="inferred from homology"/>
<evidence type="ECO:0000256" key="6">
    <source>
        <dbReference type="PROSITE-ProRule" id="PRU01282"/>
    </source>
</evidence>
<dbReference type="Pfam" id="PF03960">
    <property type="entry name" value="ArsC"/>
    <property type="match status" value="1"/>
</dbReference>
<reference evidence="8 9" key="1">
    <citation type="submission" date="2017-01" db="EMBL/GenBank/DDBJ databases">
        <authorList>
            <person name="Varghese N."/>
            <person name="Submissions S."/>
        </authorList>
    </citation>
    <scope>NUCLEOTIDE SEQUENCE [LARGE SCALE GENOMIC DNA]</scope>
    <source>
        <strain evidence="8 9">ATCC 700171</strain>
    </source>
</reference>
<dbReference type="GO" id="GO:0046685">
    <property type="term" value="P:response to arsenic-containing substance"/>
    <property type="evidence" value="ECO:0007669"/>
    <property type="project" value="UniProtKB-KW"/>
</dbReference>
<evidence type="ECO:0000256" key="5">
    <source>
        <dbReference type="ARBA" id="ARBA00039879"/>
    </source>
</evidence>
<dbReference type="InterPro" id="IPR006660">
    <property type="entry name" value="Arsenate_reductase-like"/>
</dbReference>
<dbReference type="AlphaFoldDB" id="A0A1N6XQ55"/>
<comment type="catalytic activity">
    <reaction evidence="7">
        <text>[glutaredoxin]-dithiol + arsenate + glutathione + H(+) = glutathionyl-S-S-[glutaredoxin] + arsenite + H2O</text>
        <dbReference type="Rhea" id="RHEA:22016"/>
        <dbReference type="Rhea" id="RHEA-COMP:10729"/>
        <dbReference type="Rhea" id="RHEA-COMP:17668"/>
        <dbReference type="ChEBI" id="CHEBI:15377"/>
        <dbReference type="ChEBI" id="CHEBI:15378"/>
        <dbReference type="ChEBI" id="CHEBI:29242"/>
        <dbReference type="ChEBI" id="CHEBI:29950"/>
        <dbReference type="ChEBI" id="CHEBI:48597"/>
        <dbReference type="ChEBI" id="CHEBI:57925"/>
        <dbReference type="ChEBI" id="CHEBI:146199"/>
        <dbReference type="EC" id="1.20.4.1"/>
    </reaction>
</comment>
<sequence length="152" mass="16587">MAEASPFATNPPDVVIYHNPDCGTSRNVLAMIRNAGIEPHVVEYLKTPPSRAMLEQLITRMGIAPHELLRQKGTPYAKLGLDDPALPDAALVDAMLAHPILINRPIVVSPRGVRLCRPSEQVLDLLPPQRAAFSKEDGEQVVDAQGNRIRSS</sequence>
<dbReference type="PANTHER" id="PTHR30041:SF5">
    <property type="entry name" value="ARSENATE REDUCTASE-RELATED"/>
    <property type="match status" value="1"/>
</dbReference>
<evidence type="ECO:0000313" key="9">
    <source>
        <dbReference type="Proteomes" id="UP000323956"/>
    </source>
</evidence>
<dbReference type="PANTHER" id="PTHR30041">
    <property type="entry name" value="ARSENATE REDUCTASE"/>
    <property type="match status" value="1"/>
</dbReference>
<dbReference type="OrthoDB" id="9790554at2"/>
<dbReference type="SUPFAM" id="SSF52833">
    <property type="entry name" value="Thioredoxin-like"/>
    <property type="match status" value="1"/>
</dbReference>
<comment type="similarity">
    <text evidence="1 6 7">Belongs to the ArsC family.</text>
</comment>
<evidence type="ECO:0000256" key="2">
    <source>
        <dbReference type="ARBA" id="ARBA00022849"/>
    </source>
</evidence>
<dbReference type="EC" id="1.20.4.1" evidence="4 7"/>
<accession>A0A1N6XQ55</accession>
<evidence type="ECO:0000256" key="3">
    <source>
        <dbReference type="ARBA" id="ARBA00023002"/>
    </source>
</evidence>
<dbReference type="InterPro" id="IPR036249">
    <property type="entry name" value="Thioredoxin-like_sf"/>
</dbReference>
<organism evidence="8 9">
    <name type="scientific">Paracoccus thiocyanatus</name>
    <dbReference type="NCBI Taxonomy" id="34006"/>
    <lineage>
        <taxon>Bacteria</taxon>
        <taxon>Pseudomonadati</taxon>
        <taxon>Pseudomonadota</taxon>
        <taxon>Alphaproteobacteria</taxon>
        <taxon>Rhodobacterales</taxon>
        <taxon>Paracoccaceae</taxon>
        <taxon>Paracoccus</taxon>
    </lineage>
</organism>
<dbReference type="PROSITE" id="PS51353">
    <property type="entry name" value="ARSC"/>
    <property type="match status" value="1"/>
</dbReference>
<protein>
    <recommendedName>
        <fullName evidence="5 7">Arsenate reductase</fullName>
        <ecNumber evidence="4 7">1.20.4.1</ecNumber>
    </recommendedName>
</protein>
<dbReference type="RefSeq" id="WP_149766387.1">
    <property type="nucleotide sequence ID" value="NZ_FTMK01000022.1"/>
</dbReference>
<name>A0A1N6XQ55_9RHOB</name>
<evidence type="ECO:0000256" key="1">
    <source>
        <dbReference type="ARBA" id="ARBA00007198"/>
    </source>
</evidence>
<dbReference type="InterPro" id="IPR006659">
    <property type="entry name" value="Arsenate_reductase"/>
</dbReference>
<evidence type="ECO:0000256" key="7">
    <source>
        <dbReference type="RuleBase" id="RU362029"/>
    </source>
</evidence>
<keyword evidence="3 7" id="KW-0560">Oxidoreductase</keyword>
<evidence type="ECO:0000313" key="8">
    <source>
        <dbReference type="EMBL" id="SIR04359.1"/>
    </source>
</evidence>
<dbReference type="CDD" id="cd03034">
    <property type="entry name" value="ArsC_ArsC"/>
    <property type="match status" value="1"/>
</dbReference>
<evidence type="ECO:0000256" key="4">
    <source>
        <dbReference type="ARBA" id="ARBA00038969"/>
    </source>
</evidence>
<dbReference type="GO" id="GO:0008794">
    <property type="term" value="F:arsenate reductase (glutaredoxin) activity"/>
    <property type="evidence" value="ECO:0007669"/>
    <property type="project" value="UniProtKB-UniRule"/>
</dbReference>
<dbReference type="EMBL" id="FTMK01000022">
    <property type="protein sequence ID" value="SIR04359.1"/>
    <property type="molecule type" value="Genomic_DNA"/>
</dbReference>
<gene>
    <name evidence="8" type="ORF">SAMN05421641_1227</name>
</gene>
<dbReference type="Proteomes" id="UP000323956">
    <property type="component" value="Unassembled WGS sequence"/>
</dbReference>
<dbReference type="Gene3D" id="3.40.30.10">
    <property type="entry name" value="Glutaredoxin"/>
    <property type="match status" value="1"/>
</dbReference>
<dbReference type="NCBIfam" id="TIGR00014">
    <property type="entry name" value="arsC"/>
    <property type="match status" value="1"/>
</dbReference>